<comment type="caution">
    <text evidence="1">The sequence shown here is derived from an EMBL/GenBank/DDBJ whole genome shotgun (WGS) entry which is preliminary data.</text>
</comment>
<evidence type="ECO:0000313" key="2">
    <source>
        <dbReference type="Proteomes" id="UP001330016"/>
    </source>
</evidence>
<name>A0ABU7SYU3_9LACO</name>
<dbReference type="Proteomes" id="UP001330016">
    <property type="component" value="Unassembled WGS sequence"/>
</dbReference>
<accession>A0ABU7SYU3</accession>
<proteinExistence type="predicted"/>
<dbReference type="RefSeq" id="WP_063515405.1">
    <property type="nucleotide sequence ID" value="NZ_JAQSGJ010000015.1"/>
</dbReference>
<dbReference type="EMBL" id="JAQSGK010000015">
    <property type="protein sequence ID" value="MEE6715526.1"/>
    <property type="molecule type" value="Genomic_DNA"/>
</dbReference>
<sequence length="76" mass="9023">MSYKLPDSATFQKWLDGLSDDEREQIRQELRHDLDVAKKFDEDQKKWYGTSKNQIATLHQIRSPHRLSLFCPTSLM</sequence>
<protein>
    <submittedName>
        <fullName evidence="1">Uncharacterized protein</fullName>
    </submittedName>
</protein>
<reference evidence="1 2" key="1">
    <citation type="submission" date="2023-02" db="EMBL/GenBank/DDBJ databases">
        <title>The predominant lactic acid bacteria and yeasts involved in the spontaneous fermentation of millet during the production of the traditional porridge Hausa koko in Ghana.</title>
        <authorList>
            <person name="Atter A."/>
            <person name="Diaz M."/>
        </authorList>
    </citation>
    <scope>NUCLEOTIDE SEQUENCE [LARGE SCALE GENOMIC DNA]</scope>
    <source>
        <strain evidence="1 2">FI11640</strain>
    </source>
</reference>
<organism evidence="1 2">
    <name type="scientific">Schleiferilactobacillus harbinensis</name>
    <dbReference type="NCBI Taxonomy" id="304207"/>
    <lineage>
        <taxon>Bacteria</taxon>
        <taxon>Bacillati</taxon>
        <taxon>Bacillota</taxon>
        <taxon>Bacilli</taxon>
        <taxon>Lactobacillales</taxon>
        <taxon>Lactobacillaceae</taxon>
        <taxon>Schleiferilactobacillus</taxon>
    </lineage>
</organism>
<gene>
    <name evidence="1" type="ORF">PS435_06600</name>
</gene>
<evidence type="ECO:0000313" key="1">
    <source>
        <dbReference type="EMBL" id="MEE6715526.1"/>
    </source>
</evidence>
<keyword evidence="2" id="KW-1185">Reference proteome</keyword>